<evidence type="ECO:0000313" key="1">
    <source>
        <dbReference type="EMBL" id="KAG9227061.1"/>
    </source>
</evidence>
<evidence type="ECO:0000313" key="2">
    <source>
        <dbReference type="Proteomes" id="UP000824881"/>
    </source>
</evidence>
<gene>
    <name evidence="1" type="ORF">CCMSSC00406_0008261</name>
</gene>
<proteinExistence type="predicted"/>
<comment type="caution">
    <text evidence="1">The sequence shown here is derived from an EMBL/GenBank/DDBJ whole genome shotgun (WGS) entry which is preliminary data.</text>
</comment>
<sequence length="112" mass="12132">MAGFESTQTISLGVIDLFRDTPALDKARSHFPAQKTGYIYADNAGGSQIPQDVANRIAAYLLYSNVQFGAGYSVCVQSGRSGRGGCDEAVECDKSRRNRIRGKFNGEYGRAD</sequence>
<accession>A0ACB7JCN3</accession>
<name>A0ACB7JCN3_PLECO</name>
<keyword evidence="2" id="KW-1185">Reference proteome</keyword>
<protein>
    <submittedName>
        <fullName evidence="1">Uncharacterized protein</fullName>
    </submittedName>
</protein>
<dbReference type="EMBL" id="WQMT02000002">
    <property type="protein sequence ID" value="KAG9227061.1"/>
    <property type="molecule type" value="Genomic_DNA"/>
</dbReference>
<organism evidence="1 2">
    <name type="scientific">Pleurotus cornucopiae</name>
    <name type="common">Cornucopia mushroom</name>
    <dbReference type="NCBI Taxonomy" id="5321"/>
    <lineage>
        <taxon>Eukaryota</taxon>
        <taxon>Fungi</taxon>
        <taxon>Dikarya</taxon>
        <taxon>Basidiomycota</taxon>
        <taxon>Agaricomycotina</taxon>
        <taxon>Agaricomycetes</taxon>
        <taxon>Agaricomycetidae</taxon>
        <taxon>Agaricales</taxon>
        <taxon>Pleurotineae</taxon>
        <taxon>Pleurotaceae</taxon>
        <taxon>Pleurotus</taxon>
    </lineage>
</organism>
<dbReference type="Proteomes" id="UP000824881">
    <property type="component" value="Unassembled WGS sequence"/>
</dbReference>
<reference evidence="1 2" key="1">
    <citation type="journal article" date="2021" name="Appl. Environ. Microbiol.">
        <title>Genetic linkage and physical mapping for an oyster mushroom Pleurotus cornucopiae and QTL analysis for the trait cap color.</title>
        <authorList>
            <person name="Zhang Y."/>
            <person name="Gao W."/>
            <person name="Sonnenberg A."/>
            <person name="Chen Q."/>
            <person name="Zhang J."/>
            <person name="Huang C."/>
        </authorList>
    </citation>
    <scope>NUCLEOTIDE SEQUENCE [LARGE SCALE GENOMIC DNA]</scope>
    <source>
        <strain evidence="1">CCMSSC00406</strain>
    </source>
</reference>